<dbReference type="Gene3D" id="1.10.260.40">
    <property type="entry name" value="lambda repressor-like DNA-binding domains"/>
    <property type="match status" value="1"/>
</dbReference>
<sequence length="109" mass="11308">MVILSLSPAQCRAARALVGWSKDDLSSAAKIAKKTIADFEAGMLSPSARILQDVKRSLEDAGVLFIPENGGGAGVRLAKGANASIDTNETETVQYEEHLKNDAPPGAGG</sequence>
<dbReference type="Proteomes" id="UP000540909">
    <property type="component" value="Unassembled WGS sequence"/>
</dbReference>
<name>A0A7W6W5S2_9HYPH</name>
<protein>
    <submittedName>
        <fullName evidence="1">DNA-binding XRE family transcriptional regulator</fullName>
    </submittedName>
</protein>
<dbReference type="InterPro" id="IPR010982">
    <property type="entry name" value="Lambda_DNA-bd_dom_sf"/>
</dbReference>
<dbReference type="EMBL" id="JACIFY010000012">
    <property type="protein sequence ID" value="MBB4236954.1"/>
    <property type="molecule type" value="Genomic_DNA"/>
</dbReference>
<keyword evidence="1" id="KW-0238">DNA-binding</keyword>
<dbReference type="GO" id="GO:0003677">
    <property type="term" value="F:DNA binding"/>
    <property type="evidence" value="ECO:0007669"/>
    <property type="project" value="UniProtKB-KW"/>
</dbReference>
<comment type="caution">
    <text evidence="1">The sequence shown here is derived from an EMBL/GenBank/DDBJ whole genome shotgun (WGS) entry which is preliminary data.</text>
</comment>
<accession>A0A7W6W5S2</accession>
<dbReference type="CDD" id="cd00093">
    <property type="entry name" value="HTH_XRE"/>
    <property type="match status" value="1"/>
</dbReference>
<proteinExistence type="predicted"/>
<dbReference type="SUPFAM" id="SSF47413">
    <property type="entry name" value="lambda repressor-like DNA-binding domains"/>
    <property type="match status" value="1"/>
</dbReference>
<evidence type="ECO:0000313" key="1">
    <source>
        <dbReference type="EMBL" id="MBB4236954.1"/>
    </source>
</evidence>
<gene>
    <name evidence="1" type="ORF">GGD57_003550</name>
</gene>
<evidence type="ECO:0000313" key="2">
    <source>
        <dbReference type="Proteomes" id="UP000540909"/>
    </source>
</evidence>
<organism evidence="1 2">
    <name type="scientific">Rhizobium esperanzae</name>
    <dbReference type="NCBI Taxonomy" id="1967781"/>
    <lineage>
        <taxon>Bacteria</taxon>
        <taxon>Pseudomonadati</taxon>
        <taxon>Pseudomonadota</taxon>
        <taxon>Alphaproteobacteria</taxon>
        <taxon>Hyphomicrobiales</taxon>
        <taxon>Rhizobiaceae</taxon>
        <taxon>Rhizobium/Agrobacterium group</taxon>
        <taxon>Rhizobium</taxon>
    </lineage>
</organism>
<reference evidence="1 2" key="1">
    <citation type="submission" date="2020-08" db="EMBL/GenBank/DDBJ databases">
        <title>Genomic Encyclopedia of Type Strains, Phase IV (KMG-V): Genome sequencing to study the core and pangenomes of soil and plant-associated prokaryotes.</title>
        <authorList>
            <person name="Whitman W."/>
        </authorList>
    </citation>
    <scope>NUCLEOTIDE SEQUENCE [LARGE SCALE GENOMIC DNA]</scope>
    <source>
        <strain evidence="1 2">SEMIA 4089</strain>
    </source>
</reference>
<dbReference type="InterPro" id="IPR001387">
    <property type="entry name" value="Cro/C1-type_HTH"/>
</dbReference>
<dbReference type="AlphaFoldDB" id="A0A7W6W5S2"/>